<dbReference type="Pfam" id="PF13899">
    <property type="entry name" value="Thioredoxin_7"/>
    <property type="match status" value="1"/>
</dbReference>
<feature type="domain" description="Cytochrome C biogenesis protein transmembrane" evidence="8">
    <location>
        <begin position="273"/>
        <end position="476"/>
    </location>
</feature>
<keyword evidence="11" id="KW-1185">Reference proteome</keyword>
<dbReference type="RefSeq" id="WP_123421750.1">
    <property type="nucleotide sequence ID" value="NZ_RJUL01000006.1"/>
</dbReference>
<dbReference type="STRING" id="584787.GCA_001247655_01046"/>
<feature type="transmembrane region" description="Helical" evidence="6">
    <location>
        <begin position="309"/>
        <end position="327"/>
    </location>
</feature>
<proteinExistence type="predicted"/>
<evidence type="ECO:0000256" key="7">
    <source>
        <dbReference type="SAM" id="SignalP"/>
    </source>
</evidence>
<evidence type="ECO:0000256" key="6">
    <source>
        <dbReference type="SAM" id="Phobius"/>
    </source>
</evidence>
<keyword evidence="3" id="KW-0201">Cytochrome c-type biogenesis</keyword>
<dbReference type="EMBL" id="RJUL01000006">
    <property type="protein sequence ID" value="ROQ24840.1"/>
    <property type="molecule type" value="Genomic_DNA"/>
</dbReference>
<organism evidence="10 11">
    <name type="scientific">Gallaecimonas pentaromativorans</name>
    <dbReference type="NCBI Taxonomy" id="584787"/>
    <lineage>
        <taxon>Bacteria</taxon>
        <taxon>Pseudomonadati</taxon>
        <taxon>Pseudomonadota</taxon>
        <taxon>Gammaproteobacteria</taxon>
        <taxon>Enterobacterales</taxon>
        <taxon>Gallaecimonadaceae</taxon>
        <taxon>Gallaecimonas</taxon>
    </lineage>
</organism>
<evidence type="ECO:0000313" key="10">
    <source>
        <dbReference type="EMBL" id="ROQ24840.1"/>
    </source>
</evidence>
<feature type="transmembrane region" description="Helical" evidence="6">
    <location>
        <begin position="271"/>
        <end position="297"/>
    </location>
</feature>
<dbReference type="InterPro" id="IPR028250">
    <property type="entry name" value="DsbDN"/>
</dbReference>
<evidence type="ECO:0000259" key="8">
    <source>
        <dbReference type="Pfam" id="PF02683"/>
    </source>
</evidence>
<keyword evidence="4 6" id="KW-1133">Transmembrane helix</keyword>
<accession>A0A3N1PDG4</accession>
<dbReference type="Proteomes" id="UP000268033">
    <property type="component" value="Unassembled WGS sequence"/>
</dbReference>
<feature type="signal peptide" evidence="7">
    <location>
        <begin position="1"/>
        <end position="21"/>
    </location>
</feature>
<dbReference type="CDD" id="cd02953">
    <property type="entry name" value="DsbDgamma"/>
    <property type="match status" value="1"/>
</dbReference>
<keyword evidence="2 6" id="KW-0812">Transmembrane</keyword>
<keyword evidence="7" id="KW-0732">Signal</keyword>
<feature type="transmembrane region" description="Helical" evidence="6">
    <location>
        <begin position="460"/>
        <end position="479"/>
    </location>
</feature>
<evidence type="ECO:0000256" key="2">
    <source>
        <dbReference type="ARBA" id="ARBA00022692"/>
    </source>
</evidence>
<sequence>MRPALFFALLLALLTIKTARAEPVQAPHIAVDIKADVSTFVPGQPFWVAVNFVPEPHWHTYWQNPGDSGLAPTLDWQLPPGWQASAIQWQVPKAIDIGGIVNFGFEGPSNLLVQLTPPKDAQSLAVKVKASWLVCQQACIPGDAMLSLALSAGKAAQKDNSGFFDEARQKLPAVLPGRGRMELQQNVVSYALQVPELIGTLPKVFVANPELVENGAKPQLLWQGDTLLLSLPKNPYFTEPPTDPKVLLVTPDKSVLVTMAQPKAPAAGHKALWLLCLMALAGGLVLNIMPCVFPVLAIKALHLKAGQGLQYLAGVLVSFWGLALALFALRQAGEAVGWGFHLQSPVFVALLASLFAFMGLSLLTQLELGTRLMSLGQDRIEHGHPLEAFLTGVLAVVVASPCTAPLMAPAIGIGLTLPLWKLLLVFSALGLGLALPMVLLENLPALRRALPKPGLWMAAVKKILAFPLLLTAVWLLWVMNNLSGQGFWLLAAWVLGVGIWLLPHRLFKVLAWLPLLLVALLPLWQSADKPPSIAFDETTLKERLAQHRPVLVNMTADWCITCKVNESTTLAREETRALFTLYDVTYLEGDWTARDPVITRYLESFGRAGVPLYVLYDQQGKPHVLPQLLTPGLLANALKDALENTP</sequence>
<evidence type="ECO:0000259" key="9">
    <source>
        <dbReference type="Pfam" id="PF11412"/>
    </source>
</evidence>
<evidence type="ECO:0000256" key="1">
    <source>
        <dbReference type="ARBA" id="ARBA00004141"/>
    </source>
</evidence>
<dbReference type="InterPro" id="IPR003834">
    <property type="entry name" value="Cyt_c_assmbl_TM_dom"/>
</dbReference>
<dbReference type="GO" id="GO:0016020">
    <property type="term" value="C:membrane"/>
    <property type="evidence" value="ECO:0007669"/>
    <property type="project" value="UniProtKB-SubCell"/>
</dbReference>
<dbReference type="PANTHER" id="PTHR32234">
    <property type="entry name" value="THIOL:DISULFIDE INTERCHANGE PROTEIN DSBD"/>
    <property type="match status" value="1"/>
</dbReference>
<comment type="caution">
    <text evidence="10">The sequence shown here is derived from an EMBL/GenBank/DDBJ whole genome shotgun (WGS) entry which is preliminary data.</text>
</comment>
<dbReference type="SUPFAM" id="SSF52833">
    <property type="entry name" value="Thioredoxin-like"/>
    <property type="match status" value="1"/>
</dbReference>
<dbReference type="InterPro" id="IPR036249">
    <property type="entry name" value="Thioredoxin-like_sf"/>
</dbReference>
<dbReference type="Gene3D" id="3.40.30.10">
    <property type="entry name" value="Glutaredoxin"/>
    <property type="match status" value="1"/>
</dbReference>
<dbReference type="Pfam" id="PF11412">
    <property type="entry name" value="DsbD_N"/>
    <property type="match status" value="1"/>
</dbReference>
<dbReference type="AlphaFoldDB" id="A0A3N1PDG4"/>
<gene>
    <name evidence="10" type="ORF">EDC28_10687</name>
</gene>
<evidence type="ECO:0000256" key="3">
    <source>
        <dbReference type="ARBA" id="ARBA00022748"/>
    </source>
</evidence>
<evidence type="ECO:0000256" key="4">
    <source>
        <dbReference type="ARBA" id="ARBA00022989"/>
    </source>
</evidence>
<feature type="transmembrane region" description="Helical" evidence="6">
    <location>
        <begin position="389"/>
        <end position="413"/>
    </location>
</feature>
<feature type="chain" id="PRO_5018144545" evidence="7">
    <location>
        <begin position="22"/>
        <end position="646"/>
    </location>
</feature>
<dbReference type="Pfam" id="PF02683">
    <property type="entry name" value="DsbD_TM"/>
    <property type="match status" value="1"/>
</dbReference>
<feature type="transmembrane region" description="Helical" evidence="6">
    <location>
        <begin position="347"/>
        <end position="368"/>
    </location>
</feature>
<dbReference type="PANTHER" id="PTHR32234:SF3">
    <property type="entry name" value="SUPPRESSION OF COPPER SENSITIVITY PROTEIN"/>
    <property type="match status" value="1"/>
</dbReference>
<evidence type="ECO:0000256" key="5">
    <source>
        <dbReference type="ARBA" id="ARBA00023136"/>
    </source>
</evidence>
<dbReference type="GO" id="GO:0045454">
    <property type="term" value="P:cell redox homeostasis"/>
    <property type="evidence" value="ECO:0007669"/>
    <property type="project" value="TreeGrafter"/>
</dbReference>
<comment type="subcellular location">
    <subcellularLocation>
        <location evidence="1">Membrane</location>
        <topology evidence="1">Multi-pass membrane protein</topology>
    </subcellularLocation>
</comment>
<dbReference type="InterPro" id="IPR035671">
    <property type="entry name" value="DsbD_gamma"/>
</dbReference>
<feature type="domain" description="Thiol:disulfide interchange protein DsbD N-terminal" evidence="9">
    <location>
        <begin position="35"/>
        <end position="147"/>
    </location>
</feature>
<name>A0A3N1PDG4_9GAMM</name>
<keyword evidence="5 6" id="KW-0472">Membrane</keyword>
<reference evidence="10 11" key="1">
    <citation type="submission" date="2018-11" db="EMBL/GenBank/DDBJ databases">
        <title>Genomic Encyclopedia of Type Strains, Phase IV (KMG-IV): sequencing the most valuable type-strain genomes for metagenomic binning, comparative biology and taxonomic classification.</title>
        <authorList>
            <person name="Goeker M."/>
        </authorList>
    </citation>
    <scope>NUCLEOTIDE SEQUENCE [LARGE SCALE GENOMIC DNA]</scope>
    <source>
        <strain evidence="10 11">DSM 21945</strain>
    </source>
</reference>
<evidence type="ECO:0000313" key="11">
    <source>
        <dbReference type="Proteomes" id="UP000268033"/>
    </source>
</evidence>
<protein>
    <submittedName>
        <fullName evidence="10">Thiol:disulfide interchange protein DsbD</fullName>
    </submittedName>
</protein>
<dbReference type="GO" id="GO:0015035">
    <property type="term" value="F:protein-disulfide reductase activity"/>
    <property type="evidence" value="ECO:0007669"/>
    <property type="project" value="TreeGrafter"/>
</dbReference>
<dbReference type="GO" id="GO:0017004">
    <property type="term" value="P:cytochrome complex assembly"/>
    <property type="evidence" value="ECO:0007669"/>
    <property type="project" value="UniProtKB-KW"/>
</dbReference>
<feature type="transmembrane region" description="Helical" evidence="6">
    <location>
        <begin position="485"/>
        <end position="502"/>
    </location>
</feature>
<feature type="transmembrane region" description="Helical" evidence="6">
    <location>
        <begin position="419"/>
        <end position="440"/>
    </location>
</feature>